<feature type="transmembrane region" description="Helical" evidence="6">
    <location>
        <begin position="568"/>
        <end position="586"/>
    </location>
</feature>
<sequence>MAEESNIPYTLQLSTKICDRLPRELRNQIYSLLDLEQETKRSKPIDDFVGDQFCEQFSRECLLWYYENVSQMLHRPFFIYYDIKRLIQLYPKVKKSPGLTIVLEASQPDFEFEDLTTLMDMFKATGYFDDLNKDFKVCIYIDLAIHHMWRSMNPNVEQAIVFSQSILQYFRMRIKDTSCFVRLMEAEEYEAREVGMNITENLEESMDEILERIGCLVHVGMKFSTPKFIMYKTCKFFFIVFGVTCAASNSLGSLVAYRFLAGAMGSCSMTIGTGSIADIFPAEKHAVAMGTYVIGIKVGPTIGPIVGGFLAPVAGWRWGFWVVAIASGCVTIVVILRILESYPYAILGHKARRLQEETRSTNLRSVLHTGKTPKNPFTYSITRPVKIPLLPIVLLLSLYVASLYAYLYLCFTTFEVVFSRQYGISSGEAGLANLGIGFDSALGCAGSVAANEVSRKLAEKHGGDPKSEYQLPIMILGGFCTPISLFWYGWSAFAKVHWIVPIIGSSFIGMNMAFTFMPTTIYLVELYTVHTASMTAANTILRCLLGALLPLAGTPLYDNLGLCWAKSLPGFISIVFFPVPFIWYLYGEHLENAKIFKVEF</sequence>
<name>A0A9Q8Z6K5_CURCL</name>
<dbReference type="PROSITE" id="PS50850">
    <property type="entry name" value="MFS"/>
    <property type="match status" value="1"/>
</dbReference>
<feature type="domain" description="Major facilitator superfamily (MFS) profile" evidence="7">
    <location>
        <begin position="157"/>
        <end position="590"/>
    </location>
</feature>
<reference evidence="8" key="1">
    <citation type="submission" date="2021-12" db="EMBL/GenBank/DDBJ databases">
        <title>Curvularia clavata genome.</title>
        <authorList>
            <person name="Cao Y."/>
        </authorList>
    </citation>
    <scope>NUCLEOTIDE SEQUENCE</scope>
    <source>
        <strain evidence="8">Yc1106</strain>
    </source>
</reference>
<dbReference type="PANTHER" id="PTHR23502">
    <property type="entry name" value="MAJOR FACILITATOR SUPERFAMILY"/>
    <property type="match status" value="1"/>
</dbReference>
<evidence type="ECO:0000256" key="4">
    <source>
        <dbReference type="ARBA" id="ARBA00022989"/>
    </source>
</evidence>
<accession>A0A9Q8Z6K5</accession>
<dbReference type="InterPro" id="IPR011701">
    <property type="entry name" value="MFS"/>
</dbReference>
<dbReference type="AlphaFoldDB" id="A0A9Q8Z6K5"/>
<evidence type="ECO:0000256" key="1">
    <source>
        <dbReference type="ARBA" id="ARBA00004141"/>
    </source>
</evidence>
<dbReference type="Gene3D" id="1.20.1250.20">
    <property type="entry name" value="MFS general substrate transporter like domains"/>
    <property type="match status" value="1"/>
</dbReference>
<gene>
    <name evidence="8" type="ORF">yc1106_02112</name>
</gene>
<feature type="transmembrane region" description="Helical" evidence="6">
    <location>
        <begin position="429"/>
        <end position="450"/>
    </location>
</feature>
<feature type="transmembrane region" description="Helical" evidence="6">
    <location>
        <begin position="471"/>
        <end position="490"/>
    </location>
</feature>
<feature type="transmembrane region" description="Helical" evidence="6">
    <location>
        <begin position="318"/>
        <end position="339"/>
    </location>
</feature>
<dbReference type="Pfam" id="PF07690">
    <property type="entry name" value="MFS_1"/>
    <property type="match status" value="1"/>
</dbReference>
<feature type="transmembrane region" description="Helical" evidence="6">
    <location>
        <begin position="536"/>
        <end position="556"/>
    </location>
</feature>
<dbReference type="SUPFAM" id="SSF103473">
    <property type="entry name" value="MFS general substrate transporter"/>
    <property type="match status" value="1"/>
</dbReference>
<evidence type="ECO:0000259" key="7">
    <source>
        <dbReference type="PROSITE" id="PS50850"/>
    </source>
</evidence>
<dbReference type="Proteomes" id="UP001056012">
    <property type="component" value="Chromosome 2"/>
</dbReference>
<keyword evidence="3 6" id="KW-0812">Transmembrane</keyword>
<feature type="transmembrane region" description="Helical" evidence="6">
    <location>
        <begin position="389"/>
        <end position="409"/>
    </location>
</feature>
<evidence type="ECO:0000313" key="9">
    <source>
        <dbReference type="Proteomes" id="UP001056012"/>
    </source>
</evidence>
<proteinExistence type="inferred from homology"/>
<evidence type="ECO:0000256" key="5">
    <source>
        <dbReference type="ARBA" id="ARBA00023136"/>
    </source>
</evidence>
<dbReference type="OrthoDB" id="3669461at2759"/>
<dbReference type="GO" id="GO:0022857">
    <property type="term" value="F:transmembrane transporter activity"/>
    <property type="evidence" value="ECO:0007669"/>
    <property type="project" value="InterPro"/>
</dbReference>
<keyword evidence="5 6" id="KW-0472">Membrane</keyword>
<dbReference type="InterPro" id="IPR036259">
    <property type="entry name" value="MFS_trans_sf"/>
</dbReference>
<keyword evidence="4 6" id="KW-1133">Transmembrane helix</keyword>
<protein>
    <submittedName>
        <fullName evidence="8">MFS general substrate transporter</fullName>
    </submittedName>
</protein>
<organism evidence="8 9">
    <name type="scientific">Curvularia clavata</name>
    <dbReference type="NCBI Taxonomy" id="95742"/>
    <lineage>
        <taxon>Eukaryota</taxon>
        <taxon>Fungi</taxon>
        <taxon>Dikarya</taxon>
        <taxon>Ascomycota</taxon>
        <taxon>Pezizomycotina</taxon>
        <taxon>Dothideomycetes</taxon>
        <taxon>Pleosporomycetidae</taxon>
        <taxon>Pleosporales</taxon>
        <taxon>Pleosporineae</taxon>
        <taxon>Pleosporaceae</taxon>
        <taxon>Curvularia</taxon>
    </lineage>
</organism>
<feature type="transmembrane region" description="Helical" evidence="6">
    <location>
        <begin position="496"/>
        <end position="524"/>
    </location>
</feature>
<dbReference type="GO" id="GO:0016020">
    <property type="term" value="C:membrane"/>
    <property type="evidence" value="ECO:0007669"/>
    <property type="project" value="UniProtKB-SubCell"/>
</dbReference>
<evidence type="ECO:0000256" key="2">
    <source>
        <dbReference type="ARBA" id="ARBA00008335"/>
    </source>
</evidence>
<feature type="transmembrane region" description="Helical" evidence="6">
    <location>
        <begin position="236"/>
        <end position="260"/>
    </location>
</feature>
<comment type="similarity">
    <text evidence="2">Belongs to the major facilitator superfamily.</text>
</comment>
<evidence type="ECO:0000313" key="8">
    <source>
        <dbReference type="EMBL" id="USP74838.1"/>
    </source>
</evidence>
<comment type="subcellular location">
    <subcellularLocation>
        <location evidence="1">Membrane</location>
        <topology evidence="1">Multi-pass membrane protein</topology>
    </subcellularLocation>
</comment>
<dbReference type="VEuPathDB" id="FungiDB:yc1106_02112"/>
<keyword evidence="9" id="KW-1185">Reference proteome</keyword>
<dbReference type="EMBL" id="CP089275">
    <property type="protein sequence ID" value="USP74838.1"/>
    <property type="molecule type" value="Genomic_DNA"/>
</dbReference>
<dbReference type="InterPro" id="IPR020846">
    <property type="entry name" value="MFS_dom"/>
</dbReference>
<evidence type="ECO:0000256" key="6">
    <source>
        <dbReference type="SAM" id="Phobius"/>
    </source>
</evidence>
<evidence type="ECO:0000256" key="3">
    <source>
        <dbReference type="ARBA" id="ARBA00022692"/>
    </source>
</evidence>
<dbReference type="PANTHER" id="PTHR23502:SF68">
    <property type="entry name" value="MULTIDRUG TRANSPORTER, PUTATIVE (AFU_ORTHOLOGUE AFUA_3G01120)-RELATED"/>
    <property type="match status" value="1"/>
</dbReference>